<sequence>MKIAYYYFISIFFLFSLKFNSQVTIGSLSKPVKGSILDLKAQEPDANNITAKGGLVLPRVELVNANELTFSDFSIADADNGGNQKLIHTGLTVYNVSEVDPFCKGIYSWNGEEWIPLKKCANGEFGTGPISVYPDTLYVPSGQDKRGITKMTFVVTWKNEKATLQLQNVENSALYKKVDYQPVDLSIYKAPVAIIELMPTSMAPEDVKDEKPGNPFKTNLSNYIFSVSDGSTTQTAFKPVIVNQTNKALTVEGKYLHKQKTIASPAVGESISVVSNIHSNAKWKVTNISSPETVKGLQVDSKVVVLDETIFGSEREDDKANINPLQITLENPSGMSTSASVVLKDAENPPRFNDLTLSYYLCSPNASRTLFQWVEFLGFKGVKSKTDWLALATLEERTAADTAAGIDIPQEISGIAWHRDQDGNIFLSGSFVANDPLSNDNRWMITNLAATTYDPKRSDGTVVSATNPIFNVKSATVNAPYISYPADTGDSNNAQDKKNFNNDERIGLLYNWNAATMGRINSNVNEMTKDISKVQGICPYGWHLPSSLEYAQLVGITDITGTNIIGEISKNYSIYSRIENNSPANIVGLAVKETCLNLGTDYAGQSNPISPTERVGFNFLYAGYSFATVMGGTFGNFGTFGFIWTSSTAPLKDGVKQSYGRNGYYSVSSNNIYTKAYSLDKKFSVRCKKDPPTSSL</sequence>
<organism evidence="2 3">
    <name type="scientific">Apibacter muscae</name>
    <dbReference type="NCBI Taxonomy" id="2509004"/>
    <lineage>
        <taxon>Bacteria</taxon>
        <taxon>Pseudomonadati</taxon>
        <taxon>Bacteroidota</taxon>
        <taxon>Flavobacteriia</taxon>
        <taxon>Flavobacteriales</taxon>
        <taxon>Weeksellaceae</taxon>
        <taxon>Apibacter</taxon>
    </lineage>
</organism>
<evidence type="ECO:0000313" key="3">
    <source>
        <dbReference type="Proteomes" id="UP000319499"/>
    </source>
</evidence>
<keyword evidence="3" id="KW-1185">Reference proteome</keyword>
<dbReference type="Proteomes" id="UP000319499">
    <property type="component" value="Unassembled WGS sequence"/>
</dbReference>
<protein>
    <recommendedName>
        <fullName evidence="1">Fibrobacter succinogenes major paralogous domain-containing protein</fullName>
    </recommendedName>
</protein>
<dbReference type="InterPro" id="IPR011871">
    <property type="entry name" value="Fib_succ_major"/>
</dbReference>
<reference evidence="2 3" key="1">
    <citation type="submission" date="2019-02" db="EMBL/GenBank/DDBJ databases">
        <title>Apibacter muscae sp. nov.: a novel member of the house fly microbiota.</title>
        <authorList>
            <person name="Park R."/>
        </authorList>
    </citation>
    <scope>NUCLEOTIDE SEQUENCE [LARGE SCALE GENOMIC DNA]</scope>
    <source>
        <strain evidence="2 3">AL1</strain>
    </source>
</reference>
<evidence type="ECO:0000313" key="2">
    <source>
        <dbReference type="EMBL" id="TWP27283.1"/>
    </source>
</evidence>
<gene>
    <name evidence="2" type="ORF">ETU09_07505</name>
</gene>
<dbReference type="OrthoDB" id="1417180at2"/>
<evidence type="ECO:0000259" key="1">
    <source>
        <dbReference type="Pfam" id="PF09603"/>
    </source>
</evidence>
<dbReference type="EMBL" id="SELH01000023">
    <property type="protein sequence ID" value="TWP27283.1"/>
    <property type="molecule type" value="Genomic_DNA"/>
</dbReference>
<proteinExistence type="predicted"/>
<dbReference type="AlphaFoldDB" id="A0A563DBH1"/>
<comment type="caution">
    <text evidence="2">The sequence shown here is derived from an EMBL/GenBank/DDBJ whole genome shotgun (WGS) entry which is preliminary data.</text>
</comment>
<name>A0A563DBH1_9FLAO</name>
<accession>A0A563DBH1</accession>
<feature type="domain" description="Fibrobacter succinogenes major paralogous" evidence="1">
    <location>
        <begin position="440"/>
        <end position="687"/>
    </location>
</feature>
<dbReference type="RefSeq" id="WP_146292889.1">
    <property type="nucleotide sequence ID" value="NZ_SELH01000023.1"/>
</dbReference>
<dbReference type="Pfam" id="PF09603">
    <property type="entry name" value="Fib_succ_major"/>
    <property type="match status" value="1"/>
</dbReference>